<sequence length="137" mass="15618">MKVFFDVNVILDFFLERSQEQTLVNEIFQKLDEGEIKGFISISILQTACYFLQLAKGTEVTKSIASIICSRFEFLEGSKNEILSALDSQFTDLEDAIHYFICITHGTDCILTNDKKFLGHSRPHLPILTPKQVLKNL</sequence>
<dbReference type="RefSeq" id="WP_133551867.1">
    <property type="nucleotide sequence ID" value="NZ_SNYF01000005.1"/>
</dbReference>
<organism evidence="2 3">
    <name type="scientific">Algoriphagus boseongensis</name>
    <dbReference type="NCBI Taxonomy" id="1442587"/>
    <lineage>
        <taxon>Bacteria</taxon>
        <taxon>Pseudomonadati</taxon>
        <taxon>Bacteroidota</taxon>
        <taxon>Cytophagia</taxon>
        <taxon>Cytophagales</taxon>
        <taxon>Cyclobacteriaceae</taxon>
        <taxon>Algoriphagus</taxon>
    </lineage>
</organism>
<keyword evidence="3" id="KW-1185">Reference proteome</keyword>
<dbReference type="CDD" id="cd09854">
    <property type="entry name" value="PIN_VapC-like"/>
    <property type="match status" value="1"/>
</dbReference>
<protein>
    <submittedName>
        <fullName evidence="2">Putative nucleic acid-binding protein</fullName>
    </submittedName>
</protein>
<comment type="caution">
    <text evidence="2">The sequence shown here is derived from an EMBL/GenBank/DDBJ whole genome shotgun (WGS) entry which is preliminary data.</text>
</comment>
<feature type="domain" description="PIN" evidence="1">
    <location>
        <begin position="2"/>
        <end position="116"/>
    </location>
</feature>
<dbReference type="Pfam" id="PF13470">
    <property type="entry name" value="PIN_3"/>
    <property type="match status" value="1"/>
</dbReference>
<dbReference type="OrthoDB" id="1148871at2"/>
<evidence type="ECO:0000259" key="1">
    <source>
        <dbReference type="Pfam" id="PF13470"/>
    </source>
</evidence>
<reference evidence="2 3" key="1">
    <citation type="submission" date="2019-03" db="EMBL/GenBank/DDBJ databases">
        <title>Genomic Encyclopedia of Type Strains, Phase III (KMG-III): the genomes of soil and plant-associated and newly described type strains.</title>
        <authorList>
            <person name="Whitman W."/>
        </authorList>
    </citation>
    <scope>NUCLEOTIDE SEQUENCE [LARGE SCALE GENOMIC DNA]</scope>
    <source>
        <strain evidence="2 3">CECT 8446</strain>
    </source>
</reference>
<gene>
    <name evidence="2" type="ORF">DFQ04_0236</name>
</gene>
<dbReference type="Gene3D" id="3.40.50.1010">
    <property type="entry name" value="5'-nuclease"/>
    <property type="match status" value="1"/>
</dbReference>
<dbReference type="EMBL" id="SNYF01000005">
    <property type="protein sequence ID" value="TDQ18437.1"/>
    <property type="molecule type" value="Genomic_DNA"/>
</dbReference>
<dbReference type="InterPro" id="IPR029060">
    <property type="entry name" value="PIN-like_dom_sf"/>
</dbReference>
<dbReference type="SUPFAM" id="SSF88723">
    <property type="entry name" value="PIN domain-like"/>
    <property type="match status" value="1"/>
</dbReference>
<dbReference type="Proteomes" id="UP000294535">
    <property type="component" value="Unassembled WGS sequence"/>
</dbReference>
<name>A0A4V3D2C6_9BACT</name>
<dbReference type="InterPro" id="IPR002716">
    <property type="entry name" value="PIN_dom"/>
</dbReference>
<dbReference type="AlphaFoldDB" id="A0A4V3D2C6"/>
<accession>A0A4V3D2C6</accession>
<proteinExistence type="predicted"/>
<evidence type="ECO:0000313" key="2">
    <source>
        <dbReference type="EMBL" id="TDQ18437.1"/>
    </source>
</evidence>
<evidence type="ECO:0000313" key="3">
    <source>
        <dbReference type="Proteomes" id="UP000294535"/>
    </source>
</evidence>